<evidence type="ECO:0000259" key="1">
    <source>
        <dbReference type="PROSITE" id="PS51186"/>
    </source>
</evidence>
<dbReference type="GO" id="GO:0016747">
    <property type="term" value="F:acyltransferase activity, transferring groups other than amino-acyl groups"/>
    <property type="evidence" value="ECO:0007669"/>
    <property type="project" value="InterPro"/>
</dbReference>
<evidence type="ECO:0000313" key="2">
    <source>
        <dbReference type="EMBL" id="KLN61280.1"/>
    </source>
</evidence>
<dbReference type="InterPro" id="IPR051531">
    <property type="entry name" value="N-acetyltransferase"/>
</dbReference>
<reference evidence="2 3" key="1">
    <citation type="submission" date="2015-03" db="EMBL/GenBank/DDBJ databases">
        <title>Genome Sequence of Kiloniella spongiae MEBiC09566, isolated from a marine sponge.</title>
        <authorList>
            <person name="Shao Z."/>
            <person name="Wang L."/>
            <person name="Li X."/>
        </authorList>
    </citation>
    <scope>NUCLEOTIDE SEQUENCE [LARGE SCALE GENOMIC DNA]</scope>
    <source>
        <strain evidence="2 3">MEBiC09566</strain>
    </source>
</reference>
<name>A0A0H2MX31_9PROT</name>
<dbReference type="AlphaFoldDB" id="A0A0H2MX31"/>
<dbReference type="STRING" id="1489064.WH96_08675"/>
<proteinExistence type="predicted"/>
<protein>
    <recommendedName>
        <fullName evidence="1">N-acetyltransferase domain-containing protein</fullName>
    </recommendedName>
</protein>
<dbReference type="Pfam" id="PF13302">
    <property type="entry name" value="Acetyltransf_3"/>
    <property type="match status" value="1"/>
</dbReference>
<keyword evidence="3" id="KW-1185">Reference proteome</keyword>
<gene>
    <name evidence="2" type="ORF">WH96_08675</name>
</gene>
<dbReference type="Gene3D" id="3.40.630.30">
    <property type="match status" value="1"/>
</dbReference>
<feature type="domain" description="N-acetyltransferase" evidence="1">
    <location>
        <begin position="14"/>
        <end position="174"/>
    </location>
</feature>
<comment type="caution">
    <text evidence="2">The sequence shown here is derived from an EMBL/GenBank/DDBJ whole genome shotgun (WGS) entry which is preliminary data.</text>
</comment>
<dbReference type="Proteomes" id="UP000035444">
    <property type="component" value="Unassembled WGS sequence"/>
</dbReference>
<dbReference type="PANTHER" id="PTHR43792">
    <property type="entry name" value="GNAT FAMILY, PUTATIVE (AFU_ORTHOLOGUE AFUA_3G00765)-RELATED-RELATED"/>
    <property type="match status" value="1"/>
</dbReference>
<dbReference type="InterPro" id="IPR000182">
    <property type="entry name" value="GNAT_dom"/>
</dbReference>
<dbReference type="PROSITE" id="PS51186">
    <property type="entry name" value="GNAT"/>
    <property type="match status" value="1"/>
</dbReference>
<dbReference type="SUPFAM" id="SSF55729">
    <property type="entry name" value="Acyl-CoA N-acyltransferases (Nat)"/>
    <property type="match status" value="1"/>
</dbReference>
<dbReference type="PANTHER" id="PTHR43792:SF5">
    <property type="entry name" value="RIBOSOMAL-PROTEIN-SERINE ACETYLTRANSFERASE"/>
    <property type="match status" value="1"/>
</dbReference>
<sequence length="183" mass="21330">MSFLNFLPLETSRLRIRQYQGTDLEPTRRMSQDPELRKWLLSGVYSDKEHEEYVKVSSTSDTKDFVVEEKATGLVMGEMTFHRWEVQRTWEMGWLILPEFQGKGYASEAAKSLLKVGFEQMELHRIVAMAHPENSASWRLMEKIGMRKEGAYLQSIPRPDSTWWDGVSYAILASEYKAQTKNQ</sequence>
<accession>A0A0H2MX31</accession>
<dbReference type="CDD" id="cd04301">
    <property type="entry name" value="NAT_SF"/>
    <property type="match status" value="1"/>
</dbReference>
<organism evidence="2 3">
    <name type="scientific">Kiloniella spongiae</name>
    <dbReference type="NCBI Taxonomy" id="1489064"/>
    <lineage>
        <taxon>Bacteria</taxon>
        <taxon>Pseudomonadati</taxon>
        <taxon>Pseudomonadota</taxon>
        <taxon>Alphaproteobacteria</taxon>
        <taxon>Rhodospirillales</taxon>
        <taxon>Kiloniellaceae</taxon>
        <taxon>Kiloniella</taxon>
    </lineage>
</organism>
<dbReference type="InterPro" id="IPR016181">
    <property type="entry name" value="Acyl_CoA_acyltransferase"/>
</dbReference>
<evidence type="ECO:0000313" key="3">
    <source>
        <dbReference type="Proteomes" id="UP000035444"/>
    </source>
</evidence>
<dbReference type="EMBL" id="LAQL01000005">
    <property type="protein sequence ID" value="KLN61280.1"/>
    <property type="molecule type" value="Genomic_DNA"/>
</dbReference>